<evidence type="ECO:0000313" key="2">
    <source>
        <dbReference type="Proteomes" id="UP000234275"/>
    </source>
</evidence>
<protein>
    <submittedName>
        <fullName evidence="1">Uncharacterized protein</fullName>
    </submittedName>
</protein>
<comment type="caution">
    <text evidence="1">The sequence shown here is derived from an EMBL/GenBank/DDBJ whole genome shotgun (WGS) entry which is preliminary data.</text>
</comment>
<dbReference type="RefSeq" id="XP_024708674.1">
    <property type="nucleotide sequence ID" value="XM_024842393.1"/>
</dbReference>
<sequence length="62" mass="7392">MKKKERESFGDGRLLGRFRLSARVRGFFLFFFFLFFFLPAPFQVLALRRSGSGTREQPQRSR</sequence>
<dbReference type="EMBL" id="MSFO01000002">
    <property type="protein sequence ID" value="PLB53372.1"/>
    <property type="molecule type" value="Genomic_DNA"/>
</dbReference>
<name>A0A2I2GKG1_9EURO</name>
<dbReference type="VEuPathDB" id="FungiDB:P170DRAFT_128528"/>
<accession>A0A2I2GKG1</accession>
<organism evidence="1 2">
    <name type="scientific">Aspergillus steynii IBT 23096</name>
    <dbReference type="NCBI Taxonomy" id="1392250"/>
    <lineage>
        <taxon>Eukaryota</taxon>
        <taxon>Fungi</taxon>
        <taxon>Dikarya</taxon>
        <taxon>Ascomycota</taxon>
        <taxon>Pezizomycotina</taxon>
        <taxon>Eurotiomycetes</taxon>
        <taxon>Eurotiomycetidae</taxon>
        <taxon>Eurotiales</taxon>
        <taxon>Aspergillaceae</taxon>
        <taxon>Aspergillus</taxon>
        <taxon>Aspergillus subgen. Circumdati</taxon>
    </lineage>
</organism>
<dbReference type="Proteomes" id="UP000234275">
    <property type="component" value="Unassembled WGS sequence"/>
</dbReference>
<reference evidence="1 2" key="1">
    <citation type="submission" date="2016-12" db="EMBL/GenBank/DDBJ databases">
        <title>The genomes of Aspergillus section Nigri reveals drivers in fungal speciation.</title>
        <authorList>
            <consortium name="DOE Joint Genome Institute"/>
            <person name="Vesth T.C."/>
            <person name="Nybo J."/>
            <person name="Theobald S."/>
            <person name="Brandl J."/>
            <person name="Frisvad J.C."/>
            <person name="Nielsen K.F."/>
            <person name="Lyhne E.K."/>
            <person name="Kogle M.E."/>
            <person name="Kuo A."/>
            <person name="Riley R."/>
            <person name="Clum A."/>
            <person name="Nolan M."/>
            <person name="Lipzen A."/>
            <person name="Salamov A."/>
            <person name="Henrissat B."/>
            <person name="Wiebenga A."/>
            <person name="De Vries R.P."/>
            <person name="Grigoriev I.V."/>
            <person name="Mortensen U.H."/>
            <person name="Andersen M.R."/>
            <person name="Baker S.E."/>
        </authorList>
    </citation>
    <scope>NUCLEOTIDE SEQUENCE [LARGE SCALE GENOMIC DNA]</scope>
    <source>
        <strain evidence="1 2">IBT 23096</strain>
    </source>
</reference>
<dbReference type="AlphaFoldDB" id="A0A2I2GKG1"/>
<dbReference type="GeneID" id="36550088"/>
<gene>
    <name evidence="1" type="ORF">P170DRAFT_128528</name>
</gene>
<proteinExistence type="predicted"/>
<keyword evidence="2" id="KW-1185">Reference proteome</keyword>
<evidence type="ECO:0000313" key="1">
    <source>
        <dbReference type="EMBL" id="PLB53372.1"/>
    </source>
</evidence>